<sequence>DPKNKPFGNLPPFGVQVIIMFRTQCFMTNDRRTKMNEELTRLPCCLRTGIPMSVAFSFSSGYKRFSSAMENKPYPRFYGCPHCFRRKTKQYSVRLNVCFISQ</sequence>
<proteinExistence type="predicted"/>
<comment type="caution">
    <text evidence="1">The sequence shown here is derived from an EMBL/GenBank/DDBJ whole genome shotgun (WGS) entry which is preliminary data.</text>
</comment>
<evidence type="ECO:0000313" key="2">
    <source>
        <dbReference type="Proteomes" id="UP001159427"/>
    </source>
</evidence>
<name>A0ABN8LI62_9CNID</name>
<accession>A0ABN8LI62</accession>
<gene>
    <name evidence="1" type="ORF">PEVE_00031903</name>
</gene>
<organism evidence="1 2">
    <name type="scientific">Porites evermanni</name>
    <dbReference type="NCBI Taxonomy" id="104178"/>
    <lineage>
        <taxon>Eukaryota</taxon>
        <taxon>Metazoa</taxon>
        <taxon>Cnidaria</taxon>
        <taxon>Anthozoa</taxon>
        <taxon>Hexacorallia</taxon>
        <taxon>Scleractinia</taxon>
        <taxon>Fungiina</taxon>
        <taxon>Poritidae</taxon>
        <taxon>Porites</taxon>
    </lineage>
</organism>
<keyword evidence="2" id="KW-1185">Reference proteome</keyword>
<protein>
    <submittedName>
        <fullName evidence="1">Uncharacterized protein</fullName>
    </submittedName>
</protein>
<feature type="non-terminal residue" evidence="1">
    <location>
        <position position="1"/>
    </location>
</feature>
<feature type="non-terminal residue" evidence="1">
    <location>
        <position position="102"/>
    </location>
</feature>
<dbReference type="Proteomes" id="UP001159427">
    <property type="component" value="Unassembled WGS sequence"/>
</dbReference>
<dbReference type="EMBL" id="CALNXI010000046">
    <property type="protein sequence ID" value="CAH3016702.1"/>
    <property type="molecule type" value="Genomic_DNA"/>
</dbReference>
<evidence type="ECO:0000313" key="1">
    <source>
        <dbReference type="EMBL" id="CAH3016702.1"/>
    </source>
</evidence>
<reference evidence="1 2" key="1">
    <citation type="submission" date="2022-05" db="EMBL/GenBank/DDBJ databases">
        <authorList>
            <consortium name="Genoscope - CEA"/>
            <person name="William W."/>
        </authorList>
    </citation>
    <scope>NUCLEOTIDE SEQUENCE [LARGE SCALE GENOMIC DNA]</scope>
</reference>